<accession>D7WDR5</accession>
<name>D7WDR5_9CORY</name>
<dbReference type="eggNOG" id="COG0421">
    <property type="taxonomic scope" value="Bacteria"/>
</dbReference>
<comment type="caution">
    <text evidence="6">The sequence shown here is derived from an EMBL/GenBank/DDBJ whole genome shotgun (WGS) entry which is preliminary data.</text>
</comment>
<dbReference type="EMBL" id="ACLJ02000003">
    <property type="protein sequence ID" value="EFK54296.1"/>
    <property type="molecule type" value="Genomic_DNA"/>
</dbReference>
<dbReference type="STRING" id="585529.HMPREF0291_11953"/>
<dbReference type="NCBIfam" id="NF037959">
    <property type="entry name" value="MFS_SpdSyn"/>
    <property type="match status" value="1"/>
</dbReference>
<feature type="domain" description="PABS" evidence="5">
    <location>
        <begin position="1"/>
        <end position="124"/>
    </location>
</feature>
<sequence length="155" mass="16321">MEIDGALSELTRSLFDVPAHFHTSDARTYVHSLSPGSVDAVIRDVFDGPTTPRHVTTVEFYRAVARALSPGGVYVANIGDRAGLAETRAELAGMVEAFPHVGALSTPGMLSGNSYGNVVVWGSDRAVGPGAVNGVKQADAAWVRTMTEGIAPRRD</sequence>
<dbReference type="Proteomes" id="UP000004208">
    <property type="component" value="Unassembled WGS sequence"/>
</dbReference>
<dbReference type="GO" id="GO:0006596">
    <property type="term" value="P:polyamine biosynthetic process"/>
    <property type="evidence" value="ECO:0007669"/>
    <property type="project" value="UniProtKB-UniRule"/>
</dbReference>
<dbReference type="SUPFAM" id="SSF53335">
    <property type="entry name" value="S-adenosyl-L-methionine-dependent methyltransferases"/>
    <property type="match status" value="1"/>
</dbReference>
<evidence type="ECO:0000256" key="2">
    <source>
        <dbReference type="ARBA" id="ARBA00022679"/>
    </source>
</evidence>
<proteinExistence type="inferred from homology"/>
<keyword evidence="2 4" id="KW-0808">Transferase</keyword>
<evidence type="ECO:0000256" key="3">
    <source>
        <dbReference type="ARBA" id="ARBA00023115"/>
    </source>
</evidence>
<organism evidence="6 7">
    <name type="scientific">Corynebacterium genitalium ATCC 33030</name>
    <dbReference type="NCBI Taxonomy" id="585529"/>
    <lineage>
        <taxon>Bacteria</taxon>
        <taxon>Bacillati</taxon>
        <taxon>Actinomycetota</taxon>
        <taxon>Actinomycetes</taxon>
        <taxon>Mycobacteriales</taxon>
        <taxon>Corynebacteriaceae</taxon>
        <taxon>Corynebacterium</taxon>
    </lineage>
</organism>
<evidence type="ECO:0000259" key="5">
    <source>
        <dbReference type="PROSITE" id="PS51006"/>
    </source>
</evidence>
<protein>
    <recommendedName>
        <fullName evidence="5">PABS domain-containing protein</fullName>
    </recommendedName>
</protein>
<evidence type="ECO:0000256" key="1">
    <source>
        <dbReference type="ARBA" id="ARBA00007867"/>
    </source>
</evidence>
<dbReference type="HOGENOM" id="CLU_1692527_0_0_11"/>
<gene>
    <name evidence="6" type="ORF">HMPREF0291_11953</name>
</gene>
<keyword evidence="7" id="KW-1185">Reference proteome</keyword>
<dbReference type="GO" id="GO:0016740">
    <property type="term" value="F:transferase activity"/>
    <property type="evidence" value="ECO:0007669"/>
    <property type="project" value="UniProtKB-UniRule"/>
</dbReference>
<evidence type="ECO:0000313" key="7">
    <source>
        <dbReference type="Proteomes" id="UP000004208"/>
    </source>
</evidence>
<dbReference type="PROSITE" id="PS51006">
    <property type="entry name" value="PABS_2"/>
    <property type="match status" value="1"/>
</dbReference>
<keyword evidence="3 4" id="KW-0620">Polyamine biosynthesis</keyword>
<dbReference type="AlphaFoldDB" id="D7WDR5"/>
<evidence type="ECO:0000256" key="4">
    <source>
        <dbReference type="PROSITE-ProRule" id="PRU00354"/>
    </source>
</evidence>
<evidence type="ECO:0000313" key="6">
    <source>
        <dbReference type="EMBL" id="EFK54296.1"/>
    </source>
</evidence>
<reference evidence="6" key="1">
    <citation type="submission" date="2010-06" db="EMBL/GenBank/DDBJ databases">
        <authorList>
            <person name="Muzny D."/>
            <person name="Qin X."/>
            <person name="Buhay C."/>
            <person name="Dugan-Rocha S."/>
            <person name="Ding Y."/>
            <person name="Chen G."/>
            <person name="Hawes A."/>
            <person name="Holder M."/>
            <person name="Jhangiani S."/>
            <person name="Johnson A."/>
            <person name="Khan Z."/>
            <person name="Li Z."/>
            <person name="Liu W."/>
            <person name="Liu X."/>
            <person name="Perez L."/>
            <person name="Shen H."/>
            <person name="Wang Q."/>
            <person name="Watt J."/>
            <person name="Xi L."/>
            <person name="Xin Y."/>
            <person name="Zhou J."/>
            <person name="Deng J."/>
            <person name="Jiang H."/>
            <person name="Liu Y."/>
            <person name="Qu J."/>
            <person name="Song X.-Z."/>
            <person name="Zhang L."/>
            <person name="Villasana D."/>
            <person name="Johnson A."/>
            <person name="Liu J."/>
            <person name="Liyanage D."/>
            <person name="Lorensuhewa L."/>
            <person name="Robinson T."/>
            <person name="Song A."/>
            <person name="Song B.-B."/>
            <person name="Dinh H."/>
            <person name="Thornton R."/>
            <person name="Coyle M."/>
            <person name="Francisco L."/>
            <person name="Jackson L."/>
            <person name="Javaid M."/>
            <person name="Korchina V."/>
            <person name="Kovar C."/>
            <person name="Mata R."/>
            <person name="Mathew T."/>
            <person name="Ngo R."/>
            <person name="Nguyen L."/>
            <person name="Nguyen N."/>
            <person name="Okwuonu G."/>
            <person name="Ongeri F."/>
            <person name="Pham C."/>
            <person name="Simmons D."/>
            <person name="Wilczek-Boney K."/>
            <person name="Hale W."/>
            <person name="Jakkamsetti A."/>
            <person name="Pham P."/>
            <person name="Ruth R."/>
            <person name="San Lucas F."/>
            <person name="Warren J."/>
            <person name="Zhang J."/>
            <person name="Zhao Z."/>
            <person name="Zhou C."/>
            <person name="Zhu D."/>
            <person name="Lee S."/>
            <person name="Bess C."/>
            <person name="Blankenburg K."/>
            <person name="Forbes L."/>
            <person name="Fu Q."/>
            <person name="Gubbala S."/>
            <person name="Hirani K."/>
            <person name="Jayaseelan J.C."/>
            <person name="Lara F."/>
            <person name="Munidasa M."/>
            <person name="Palculict T."/>
            <person name="Patil S."/>
            <person name="Pu L.-L."/>
            <person name="Saada N."/>
            <person name="Tang L."/>
            <person name="Weissenberger G."/>
            <person name="Zhu Y."/>
            <person name="Hemphill L."/>
            <person name="Shang Y."/>
            <person name="Youmans B."/>
            <person name="Ayvaz T."/>
            <person name="Ross M."/>
            <person name="Santibanez J."/>
            <person name="Aqrawi P."/>
            <person name="Gross S."/>
            <person name="Joshi V."/>
            <person name="Fowler G."/>
            <person name="Nazareth L."/>
            <person name="Reid J."/>
            <person name="Worley K."/>
            <person name="Petrosino J."/>
            <person name="Highlander S."/>
            <person name="Gibbs R."/>
        </authorList>
    </citation>
    <scope>NUCLEOTIDE SEQUENCE [LARGE SCALE GENOMIC DNA]</scope>
    <source>
        <strain evidence="6">ATCC 33030</strain>
    </source>
</reference>
<feature type="active site" description="Proton acceptor" evidence="4">
    <location>
        <position position="44"/>
    </location>
</feature>
<comment type="similarity">
    <text evidence="1">Belongs to the spermidine/spermine synthase family.</text>
</comment>
<dbReference type="InterPro" id="IPR030374">
    <property type="entry name" value="PABS"/>
</dbReference>
<dbReference type="InterPro" id="IPR029063">
    <property type="entry name" value="SAM-dependent_MTases_sf"/>
</dbReference>
<dbReference type="Gene3D" id="3.40.50.150">
    <property type="entry name" value="Vaccinia Virus protein VP39"/>
    <property type="match status" value="1"/>
</dbReference>